<evidence type="ECO:0000313" key="1">
    <source>
        <dbReference type="EMBL" id="EGC02606.1"/>
    </source>
</evidence>
<dbReference type="EMBL" id="ADKM02000091">
    <property type="protein sequence ID" value="EGC02606.1"/>
    <property type="molecule type" value="Genomic_DNA"/>
</dbReference>
<dbReference type="STRING" id="246199.CUS_7205"/>
<sequence length="44" mass="4918">MERGCVPYDVKMQGYAGSFMFDSPASVMYNILDAVVKFSTVFKS</sequence>
<name>E9SDK9_RUMAL</name>
<reference evidence="1 2" key="1">
    <citation type="submission" date="2011-02" db="EMBL/GenBank/DDBJ databases">
        <authorList>
            <person name="Nelson K.E."/>
            <person name="Sutton G."/>
            <person name="Torralba M."/>
            <person name="Durkin S."/>
            <person name="Harkins D."/>
            <person name="Montgomery R."/>
            <person name="Ziemer C."/>
            <person name="Klaassens E."/>
            <person name="Ocuiv P."/>
            <person name="Morrison M."/>
        </authorList>
    </citation>
    <scope>NUCLEOTIDE SEQUENCE [LARGE SCALE GENOMIC DNA]</scope>
    <source>
        <strain evidence="1 2">8</strain>
    </source>
</reference>
<gene>
    <name evidence="1" type="ORF">CUS_7205</name>
</gene>
<evidence type="ECO:0000313" key="2">
    <source>
        <dbReference type="Proteomes" id="UP000004259"/>
    </source>
</evidence>
<keyword evidence="2" id="KW-1185">Reference proteome</keyword>
<organism evidence="1 2">
    <name type="scientific">Ruminococcus albus 8</name>
    <dbReference type="NCBI Taxonomy" id="246199"/>
    <lineage>
        <taxon>Bacteria</taxon>
        <taxon>Bacillati</taxon>
        <taxon>Bacillota</taxon>
        <taxon>Clostridia</taxon>
        <taxon>Eubacteriales</taxon>
        <taxon>Oscillospiraceae</taxon>
        <taxon>Ruminococcus</taxon>
    </lineage>
</organism>
<accession>E9SDK9</accession>
<proteinExistence type="predicted"/>
<protein>
    <submittedName>
        <fullName evidence="1">Uncharacterized protein</fullName>
    </submittedName>
</protein>
<dbReference type="AlphaFoldDB" id="E9SDK9"/>
<comment type="caution">
    <text evidence="1">The sequence shown here is derived from an EMBL/GenBank/DDBJ whole genome shotgun (WGS) entry which is preliminary data.</text>
</comment>
<dbReference type="Proteomes" id="UP000004259">
    <property type="component" value="Unassembled WGS sequence"/>
</dbReference>